<dbReference type="Gene3D" id="3.30.160.60">
    <property type="entry name" value="Classic Zinc Finger"/>
    <property type="match status" value="1"/>
</dbReference>
<feature type="compositionally biased region" description="Basic and acidic residues" evidence="2">
    <location>
        <begin position="256"/>
        <end position="273"/>
    </location>
</feature>
<name>A0AAV9RQB0_9TELE</name>
<dbReference type="InterPro" id="IPR039330">
    <property type="entry name" value="CAMP"/>
</dbReference>
<feature type="region of interest" description="Disordered" evidence="2">
    <location>
        <begin position="465"/>
        <end position="518"/>
    </location>
</feature>
<dbReference type="PANTHER" id="PTHR37354">
    <property type="entry name" value="CHROMOSOME ALIGNMENT-MAINTAINING PHOSPHOPROTEIN 1"/>
    <property type="match status" value="1"/>
</dbReference>
<dbReference type="SMART" id="SM00355">
    <property type="entry name" value="ZnF_C2H2"/>
    <property type="match status" value="6"/>
</dbReference>
<sequence length="518" mass="58715">MYNLCSVIGCAGGKHGSASPANAGRQRHPATMSVFIHTRGEAGGGVAAHLQCPHCGHLSKSHAQQLSHLAASHPTCLDDVAVGRLGNILMYQSSGRLFHCSDCFYTYRDFTKLYKHIIARHCMVNRECGGGEEEQGGEEEAPEKKRTTEEGDKEAPDRMKCKEEGDEAPERKRGGTEEGEKDASRRKQGNEGKVKEEDGEKNAPEEHQNIEGPKRKRSNEGEEEDGPESKRNSEDAGKEEDGEKEPLKKIQSIQGEEEKERETDAPGRKRSSEGDAEEEQNTEVPAEVKTGDEEKKCVLTYDGILFHCKICGWSHKQKSVSVSHIVRKHEIPKIYASHALTRSREVQMGGVEEEDGIGLSEEMMKEEIKVTEKLVGFVSHRFVCLVCNWRSKLKGFVLTHIERHHDVERRYSCKECPQKFFLPSRLQQHVRTVHRPGRYACPFCWFRSEFLGGFRRHCSRCNAREEEGGISGGGGERGELEEEVEEEPEERKETRGMRRRRSLERRVEEEEQEDEEDD</sequence>
<dbReference type="PROSITE" id="PS00028">
    <property type="entry name" value="ZINC_FINGER_C2H2_1"/>
    <property type="match status" value="2"/>
</dbReference>
<keyword evidence="1" id="KW-0862">Zinc</keyword>
<gene>
    <name evidence="4" type="ORF">CRENBAI_022848</name>
</gene>
<dbReference type="PANTHER" id="PTHR37354:SF1">
    <property type="entry name" value="CHROMOSOME ALIGNMENT-MAINTAINING PHOSPHOPROTEIN 1"/>
    <property type="match status" value="1"/>
</dbReference>
<dbReference type="InterPro" id="IPR036236">
    <property type="entry name" value="Znf_C2H2_sf"/>
</dbReference>
<feature type="region of interest" description="Disordered" evidence="2">
    <location>
        <begin position="129"/>
        <end position="288"/>
    </location>
</feature>
<feature type="compositionally biased region" description="Acidic residues" evidence="2">
    <location>
        <begin position="130"/>
        <end position="141"/>
    </location>
</feature>
<feature type="compositionally biased region" description="Acidic residues" evidence="2">
    <location>
        <begin position="509"/>
        <end position="518"/>
    </location>
</feature>
<evidence type="ECO:0000259" key="3">
    <source>
        <dbReference type="PROSITE" id="PS50157"/>
    </source>
</evidence>
<dbReference type="Proteomes" id="UP001311232">
    <property type="component" value="Unassembled WGS sequence"/>
</dbReference>
<feature type="compositionally biased region" description="Basic and acidic residues" evidence="2">
    <location>
        <begin position="142"/>
        <end position="213"/>
    </location>
</feature>
<organism evidence="4 5">
    <name type="scientific">Crenichthys baileyi</name>
    <name type="common">White River springfish</name>
    <dbReference type="NCBI Taxonomy" id="28760"/>
    <lineage>
        <taxon>Eukaryota</taxon>
        <taxon>Metazoa</taxon>
        <taxon>Chordata</taxon>
        <taxon>Craniata</taxon>
        <taxon>Vertebrata</taxon>
        <taxon>Euteleostomi</taxon>
        <taxon>Actinopterygii</taxon>
        <taxon>Neopterygii</taxon>
        <taxon>Teleostei</taxon>
        <taxon>Neoteleostei</taxon>
        <taxon>Acanthomorphata</taxon>
        <taxon>Ovalentaria</taxon>
        <taxon>Atherinomorphae</taxon>
        <taxon>Cyprinodontiformes</taxon>
        <taxon>Goodeidae</taxon>
        <taxon>Crenichthys</taxon>
    </lineage>
</organism>
<evidence type="ECO:0000313" key="4">
    <source>
        <dbReference type="EMBL" id="KAK5611042.1"/>
    </source>
</evidence>
<evidence type="ECO:0000313" key="5">
    <source>
        <dbReference type="Proteomes" id="UP001311232"/>
    </source>
</evidence>
<dbReference type="AlphaFoldDB" id="A0AAV9RQB0"/>
<dbReference type="InterPro" id="IPR013087">
    <property type="entry name" value="Znf_C2H2_type"/>
</dbReference>
<accession>A0AAV9RQB0</accession>
<dbReference type="PROSITE" id="PS50157">
    <property type="entry name" value="ZINC_FINGER_C2H2_2"/>
    <property type="match status" value="1"/>
</dbReference>
<proteinExistence type="predicted"/>
<evidence type="ECO:0000256" key="2">
    <source>
        <dbReference type="SAM" id="MobiDB-lite"/>
    </source>
</evidence>
<dbReference type="EMBL" id="JAHHUM010001507">
    <property type="protein sequence ID" value="KAK5611042.1"/>
    <property type="molecule type" value="Genomic_DNA"/>
</dbReference>
<keyword evidence="1" id="KW-0479">Metal-binding</keyword>
<reference evidence="4 5" key="1">
    <citation type="submission" date="2021-06" db="EMBL/GenBank/DDBJ databases">
        <authorList>
            <person name="Palmer J.M."/>
        </authorList>
    </citation>
    <scope>NUCLEOTIDE SEQUENCE [LARGE SCALE GENOMIC DNA]</scope>
    <source>
        <strain evidence="4 5">MEX-2019</strain>
        <tissue evidence="4">Muscle</tissue>
    </source>
</reference>
<keyword evidence="5" id="KW-1185">Reference proteome</keyword>
<dbReference type="GO" id="GO:0008270">
    <property type="term" value="F:zinc ion binding"/>
    <property type="evidence" value="ECO:0007669"/>
    <property type="project" value="UniProtKB-KW"/>
</dbReference>
<comment type="caution">
    <text evidence="4">The sequence shown here is derived from an EMBL/GenBank/DDBJ whole genome shotgun (WGS) entry which is preliminary data.</text>
</comment>
<dbReference type="SUPFAM" id="SSF57667">
    <property type="entry name" value="beta-beta-alpha zinc fingers"/>
    <property type="match status" value="1"/>
</dbReference>
<keyword evidence="1" id="KW-0863">Zinc-finger</keyword>
<feature type="compositionally biased region" description="Acidic residues" evidence="2">
    <location>
        <begin position="479"/>
        <end position="488"/>
    </location>
</feature>
<feature type="domain" description="C2H2-type" evidence="3">
    <location>
        <begin position="411"/>
        <end position="439"/>
    </location>
</feature>
<feature type="compositionally biased region" description="Basic and acidic residues" evidence="2">
    <location>
        <begin position="227"/>
        <end position="248"/>
    </location>
</feature>
<protein>
    <recommendedName>
        <fullName evidence="3">C2H2-type domain-containing protein</fullName>
    </recommendedName>
</protein>
<dbReference type="GO" id="GO:0051315">
    <property type="term" value="P:attachment of mitotic spindle microtubules to kinetochore"/>
    <property type="evidence" value="ECO:0007669"/>
    <property type="project" value="InterPro"/>
</dbReference>
<evidence type="ECO:0000256" key="1">
    <source>
        <dbReference type="PROSITE-ProRule" id="PRU00042"/>
    </source>
</evidence>